<keyword evidence="4 5" id="KW-0472">Membrane</keyword>
<accession>A0A3N1ZWB4</accession>
<dbReference type="Proteomes" id="UP000275749">
    <property type="component" value="Unassembled WGS sequence"/>
</dbReference>
<comment type="subcellular location">
    <subcellularLocation>
        <location evidence="1">Membrane</location>
        <topology evidence="1">Multi-pass membrane protein</topology>
    </subcellularLocation>
</comment>
<keyword evidence="3 5" id="KW-1133">Transmembrane helix</keyword>
<dbReference type="InterPro" id="IPR051784">
    <property type="entry name" value="Nod_factor_ABC_transporter"/>
</dbReference>
<evidence type="ECO:0000259" key="6">
    <source>
        <dbReference type="Pfam" id="PF01061"/>
    </source>
</evidence>
<feature type="transmembrane region" description="Helical" evidence="5">
    <location>
        <begin position="165"/>
        <end position="183"/>
    </location>
</feature>
<reference evidence="7 8" key="1">
    <citation type="submission" date="2018-11" db="EMBL/GenBank/DDBJ databases">
        <title>Sequencing the genomes of 1000 actinobacteria strains.</title>
        <authorList>
            <person name="Klenk H.-P."/>
        </authorList>
    </citation>
    <scope>NUCLEOTIDE SEQUENCE [LARGE SCALE GENOMIC DNA]</scope>
    <source>
        <strain evidence="7 8">DSM 10546</strain>
    </source>
</reference>
<feature type="transmembrane region" description="Helical" evidence="5">
    <location>
        <begin position="132"/>
        <end position="158"/>
    </location>
</feature>
<dbReference type="EMBL" id="RKHG01000001">
    <property type="protein sequence ID" value="ROR55115.1"/>
    <property type="molecule type" value="Genomic_DNA"/>
</dbReference>
<dbReference type="AlphaFoldDB" id="A0A3N1ZWB4"/>
<feature type="transmembrane region" description="Helical" evidence="5">
    <location>
        <begin position="104"/>
        <end position="126"/>
    </location>
</feature>
<dbReference type="PANTHER" id="PTHR43229:SF6">
    <property type="entry name" value="ABC-TYPE MULTIDRUG TRANSPORT SYSTEM, PERMEASE COMPONENT"/>
    <property type="match status" value="1"/>
</dbReference>
<proteinExistence type="predicted"/>
<evidence type="ECO:0000313" key="7">
    <source>
        <dbReference type="EMBL" id="ROR55115.1"/>
    </source>
</evidence>
<gene>
    <name evidence="7" type="ORF">EDD41_2369</name>
</gene>
<feature type="domain" description="ABC-2 type transporter transmembrane" evidence="6">
    <location>
        <begin position="4"/>
        <end position="204"/>
    </location>
</feature>
<evidence type="ECO:0000256" key="4">
    <source>
        <dbReference type="ARBA" id="ARBA00023136"/>
    </source>
</evidence>
<dbReference type="InterPro" id="IPR013525">
    <property type="entry name" value="ABC2_TM"/>
</dbReference>
<dbReference type="GO" id="GO:0016020">
    <property type="term" value="C:membrane"/>
    <property type="evidence" value="ECO:0007669"/>
    <property type="project" value="UniProtKB-SubCell"/>
</dbReference>
<evidence type="ECO:0000256" key="3">
    <source>
        <dbReference type="ARBA" id="ARBA00022989"/>
    </source>
</evidence>
<organism evidence="7 8">
    <name type="scientific">Luteococcus japonicus</name>
    <dbReference type="NCBI Taxonomy" id="33984"/>
    <lineage>
        <taxon>Bacteria</taxon>
        <taxon>Bacillati</taxon>
        <taxon>Actinomycetota</taxon>
        <taxon>Actinomycetes</taxon>
        <taxon>Propionibacteriales</taxon>
        <taxon>Propionibacteriaceae</taxon>
        <taxon>Luteococcus</taxon>
    </lineage>
</organism>
<name>A0A3N1ZWB4_9ACTN</name>
<protein>
    <submittedName>
        <fullName evidence="7">ABC-type multidrug transport system permease subunit</fullName>
    </submittedName>
</protein>
<dbReference type="PANTHER" id="PTHR43229">
    <property type="entry name" value="NODULATION PROTEIN J"/>
    <property type="match status" value="1"/>
</dbReference>
<feature type="transmembrane region" description="Helical" evidence="5">
    <location>
        <begin position="53"/>
        <end position="73"/>
    </location>
</feature>
<sequence>MTGFWAMAESQLRVVMSRPMNLVTGVVNPLMWLVLVMVPRLDTLSPDQATRAFTGVLLASFWGSSLWSGAGIIRRERQSGTLAVSFTGRLSPLSVLVGKTLGGVVYDTGLILATNTVFVLAMGIQLSVASPAALAVGLATVVAGGVASSLMIGACLMLTKHAFQLTTAVGAPVLLFAGTIIPYDQLPQWIEWIGSVLNISWLQRFLASTATHPDWTCWLIAVAISLAYAALGAWALDVLLRRARKDATLELG</sequence>
<evidence type="ECO:0000256" key="2">
    <source>
        <dbReference type="ARBA" id="ARBA00022692"/>
    </source>
</evidence>
<evidence type="ECO:0000256" key="1">
    <source>
        <dbReference type="ARBA" id="ARBA00004141"/>
    </source>
</evidence>
<dbReference type="GO" id="GO:0140359">
    <property type="term" value="F:ABC-type transporter activity"/>
    <property type="evidence" value="ECO:0007669"/>
    <property type="project" value="InterPro"/>
</dbReference>
<dbReference type="RefSeq" id="WP_123576017.1">
    <property type="nucleotide sequence ID" value="NZ_RKHG01000001.1"/>
</dbReference>
<evidence type="ECO:0000313" key="8">
    <source>
        <dbReference type="Proteomes" id="UP000275749"/>
    </source>
</evidence>
<feature type="transmembrane region" description="Helical" evidence="5">
    <location>
        <begin position="218"/>
        <end position="240"/>
    </location>
</feature>
<dbReference type="Pfam" id="PF01061">
    <property type="entry name" value="ABC2_membrane"/>
    <property type="match status" value="1"/>
</dbReference>
<feature type="transmembrane region" description="Helical" evidence="5">
    <location>
        <begin position="21"/>
        <end position="41"/>
    </location>
</feature>
<comment type="caution">
    <text evidence="7">The sequence shown here is derived from an EMBL/GenBank/DDBJ whole genome shotgun (WGS) entry which is preliminary data.</text>
</comment>
<evidence type="ECO:0000256" key="5">
    <source>
        <dbReference type="SAM" id="Phobius"/>
    </source>
</evidence>
<keyword evidence="2 5" id="KW-0812">Transmembrane</keyword>